<organism evidence="3 4">
    <name type="scientific">Datura stramonium</name>
    <name type="common">Jimsonweed</name>
    <name type="synonym">Common thornapple</name>
    <dbReference type="NCBI Taxonomy" id="4076"/>
    <lineage>
        <taxon>Eukaryota</taxon>
        <taxon>Viridiplantae</taxon>
        <taxon>Streptophyta</taxon>
        <taxon>Embryophyta</taxon>
        <taxon>Tracheophyta</taxon>
        <taxon>Spermatophyta</taxon>
        <taxon>Magnoliopsida</taxon>
        <taxon>eudicotyledons</taxon>
        <taxon>Gunneridae</taxon>
        <taxon>Pentapetalae</taxon>
        <taxon>asterids</taxon>
        <taxon>lamiids</taxon>
        <taxon>Solanales</taxon>
        <taxon>Solanaceae</taxon>
        <taxon>Solanoideae</taxon>
        <taxon>Datureae</taxon>
        <taxon>Datura</taxon>
    </lineage>
</organism>
<dbReference type="Pfam" id="PF20167">
    <property type="entry name" value="Transposase_32"/>
    <property type="match status" value="1"/>
</dbReference>
<dbReference type="Proteomes" id="UP000823775">
    <property type="component" value="Unassembled WGS sequence"/>
</dbReference>
<evidence type="ECO:0000313" key="4">
    <source>
        <dbReference type="Proteomes" id="UP000823775"/>
    </source>
</evidence>
<feature type="domain" description="Putative plant transposon protein" evidence="2">
    <location>
        <begin position="50"/>
        <end position="157"/>
    </location>
</feature>
<reference evidence="3 4" key="1">
    <citation type="journal article" date="2021" name="BMC Genomics">
        <title>Datura genome reveals duplications of psychoactive alkaloid biosynthetic genes and high mutation rate following tissue culture.</title>
        <authorList>
            <person name="Rajewski A."/>
            <person name="Carter-House D."/>
            <person name="Stajich J."/>
            <person name="Litt A."/>
        </authorList>
    </citation>
    <scope>NUCLEOTIDE SEQUENCE [LARGE SCALE GENOMIC DNA]</scope>
    <source>
        <strain evidence="3">AR-01</strain>
    </source>
</reference>
<dbReference type="EMBL" id="JACEIK010002627">
    <property type="protein sequence ID" value="MCD9638127.1"/>
    <property type="molecule type" value="Genomic_DNA"/>
</dbReference>
<protein>
    <recommendedName>
        <fullName evidence="2">Putative plant transposon protein domain-containing protein</fullName>
    </recommendedName>
</protein>
<dbReference type="InterPro" id="IPR046796">
    <property type="entry name" value="Transposase_32_dom"/>
</dbReference>
<proteinExistence type="predicted"/>
<name>A0ABS8UUX1_DATST</name>
<feature type="compositionally biased region" description="Basic and acidic residues" evidence="1">
    <location>
        <begin position="26"/>
        <end position="35"/>
    </location>
</feature>
<gene>
    <name evidence="3" type="ORF">HAX54_021861</name>
</gene>
<keyword evidence="4" id="KW-1185">Reference proteome</keyword>
<feature type="compositionally biased region" description="Basic and acidic residues" evidence="1">
    <location>
        <begin position="43"/>
        <end position="60"/>
    </location>
</feature>
<accession>A0ABS8UUX1</accession>
<evidence type="ECO:0000256" key="1">
    <source>
        <dbReference type="SAM" id="MobiDB-lite"/>
    </source>
</evidence>
<evidence type="ECO:0000313" key="3">
    <source>
        <dbReference type="EMBL" id="MCD9638127.1"/>
    </source>
</evidence>
<sequence length="216" mass="24667">MTSRRTSIPHWGKENDPTNKGKRKEKRPDEAKTESESNPELEEAPRKEKENEKRREELHRKRGEDALRFHRLFGKAGKSKKSLYLDCILDSNILTPSKNDNEVPLARAILIACIMVGIHINVGDIIATGIRDRAWQGHTSLPFLVLITNICQDAGVPEIERIDEYIWANQVLDITKIQDGMNPKFKKRKREPVVAHVYETELGIDSQVEHTQAAEA</sequence>
<comment type="caution">
    <text evidence="3">The sequence shown here is derived from an EMBL/GenBank/DDBJ whole genome shotgun (WGS) entry which is preliminary data.</text>
</comment>
<feature type="region of interest" description="Disordered" evidence="1">
    <location>
        <begin position="1"/>
        <end position="60"/>
    </location>
</feature>
<evidence type="ECO:0000259" key="2">
    <source>
        <dbReference type="Pfam" id="PF20167"/>
    </source>
</evidence>